<dbReference type="SUPFAM" id="SSF53098">
    <property type="entry name" value="Ribonuclease H-like"/>
    <property type="match status" value="1"/>
</dbReference>
<dbReference type="InterPro" id="IPR000571">
    <property type="entry name" value="Znf_CCCH"/>
</dbReference>
<dbReference type="Pfam" id="PF00642">
    <property type="entry name" value="zf-CCCH"/>
    <property type="match status" value="1"/>
</dbReference>
<evidence type="ECO:0000256" key="6">
    <source>
        <dbReference type="ARBA" id="ARBA00022771"/>
    </source>
</evidence>
<evidence type="ECO:0000256" key="3">
    <source>
        <dbReference type="ARBA" id="ARBA00022722"/>
    </source>
</evidence>
<dbReference type="GO" id="GO:0015074">
    <property type="term" value="P:DNA integration"/>
    <property type="evidence" value="ECO:0007669"/>
    <property type="project" value="InterPro"/>
</dbReference>
<dbReference type="EMBL" id="JABANP010000117">
    <property type="protein sequence ID" value="KAF4689730.1"/>
    <property type="molecule type" value="Genomic_DNA"/>
</dbReference>
<evidence type="ECO:0000256" key="8">
    <source>
        <dbReference type="PROSITE-ProRule" id="PRU00723"/>
    </source>
</evidence>
<feature type="zinc finger region" description="C3H1-type" evidence="8">
    <location>
        <begin position="314"/>
        <end position="342"/>
    </location>
</feature>
<protein>
    <submittedName>
        <fullName evidence="12">Uncharacterized protein</fullName>
    </submittedName>
</protein>
<dbReference type="Pfam" id="PF05380">
    <property type="entry name" value="Peptidase_A17"/>
    <property type="match status" value="1"/>
</dbReference>
<keyword evidence="5" id="KW-0378">Hydrolase</keyword>
<dbReference type="SUPFAM" id="SSF56672">
    <property type="entry name" value="DNA/RNA polymerases"/>
    <property type="match status" value="1"/>
</dbReference>
<dbReference type="Proteomes" id="UP000541610">
    <property type="component" value="Unassembled WGS sequence"/>
</dbReference>
<dbReference type="InterPro" id="IPR050951">
    <property type="entry name" value="Retrovirus_Pol_polyprotein"/>
</dbReference>
<evidence type="ECO:0000259" key="10">
    <source>
        <dbReference type="PROSITE" id="PS50103"/>
    </source>
</evidence>
<dbReference type="InterPro" id="IPR043128">
    <property type="entry name" value="Rev_trsase/Diguanyl_cyclase"/>
</dbReference>
<feature type="region of interest" description="Disordered" evidence="9">
    <location>
        <begin position="518"/>
        <end position="540"/>
    </location>
</feature>
<dbReference type="GO" id="GO:0004519">
    <property type="term" value="F:endonuclease activity"/>
    <property type="evidence" value="ECO:0007669"/>
    <property type="project" value="UniProtKB-KW"/>
</dbReference>
<dbReference type="Gene3D" id="2.40.70.10">
    <property type="entry name" value="Acid Proteases"/>
    <property type="match status" value="1"/>
</dbReference>
<evidence type="ECO:0000256" key="1">
    <source>
        <dbReference type="ARBA" id="ARBA00022679"/>
    </source>
</evidence>
<dbReference type="Pfam" id="PF00078">
    <property type="entry name" value="RVT_1"/>
    <property type="match status" value="1"/>
</dbReference>
<keyword evidence="7 8" id="KW-0862">Zinc</keyword>
<dbReference type="CDD" id="cd00303">
    <property type="entry name" value="retropepsin_like"/>
    <property type="match status" value="1"/>
</dbReference>
<organism evidence="12 13">
    <name type="scientific">Perkinsus olseni</name>
    <name type="common">Perkinsus atlanticus</name>
    <dbReference type="NCBI Taxonomy" id="32597"/>
    <lineage>
        <taxon>Eukaryota</taxon>
        <taxon>Sar</taxon>
        <taxon>Alveolata</taxon>
        <taxon>Perkinsozoa</taxon>
        <taxon>Perkinsea</taxon>
        <taxon>Perkinsida</taxon>
        <taxon>Perkinsidae</taxon>
        <taxon>Perkinsus</taxon>
    </lineage>
</organism>
<evidence type="ECO:0000256" key="2">
    <source>
        <dbReference type="ARBA" id="ARBA00022695"/>
    </source>
</evidence>
<feature type="region of interest" description="Disordered" evidence="9">
    <location>
        <begin position="1"/>
        <end position="50"/>
    </location>
</feature>
<sequence>MGKAGVSTRRHGRKSDPRASITPSRQEGLSTTPLLGGTPDPSRVTPTRYSTGIESSIQTDILDVEKLRLCVKQPWSGPSNDVPYQEFKAKVERSLKLFKLDGLPAQLYLLRCLDDPVETRVEDMFIEGLSIDEVWERLDETYNASWRKISLRQNWQSLRQKPGETPTQFAQRVEIQARLMKVAASRHIDDEDIAAKFRESLRDDLREKIEGYFGPRYADLEETREAAEYFESKIQTRNAAARSSPKTDATTKKIPCRVFTAGKYCRFGTKCHFSHDRNIAATPSHGTGQSEVVRPAPSVGVNPSKSTGGVDQAAKSSKICYRYFVTGQCSRGDQCPYPHSAPATNTTTNVAKSQPSTAAADGSVDIDSCGAILYDHNNCKPLTADIRITDGYSKPNVAAKALIDTGSTVNICSLSWIENNGIASCECNSDEVATSSGLIRLADGTNTLRPISRITLSCSTPRANSYQEFLVVESLSSDYDLILGLPALASLGLHICFSSDSPRPVVTSGHGLERYAGEEATHNSNGSDPSGDPAELSSSDGLLPSSCGAVFEPTPTIICEDDVDSRNNESILFSDSMPLRRIVDDRNRNTFHYQLDDLPWSSDRRPFNNRREVEARFRSLEKSLSPSQHIQVQDAFWELIASGTVEVCKEPSGIKSYVPINPVFRDVTISSTTPCRLTVDARRTNEFIRLGSCEGATPITSNLMQWRLAPNVVSLDLSKAYHSITLSPKASDFCGGFLYGVYFRWKRLPFGLRCSSACLHQALYPLLKPFYKRCSLYQYVDDLGLASASISTLLENEDVITKVLNGAGFALQSKKRISSFQSDGVFKQFGYQWVICNDDHQEHCDHILCKLPPDLSGVQVIPTTRRMLSSAYGKWYDPIGLFPAVATRARMNLREAYNEDPAWDSPIDPKHTKAFIKWCRSVDDGPRIALPRALDAKELFMYCDSSNSAWACQAFCPAYAGNDTGTHSDEVIYPLRGTGSVYGVAMASWSIPKKELYCLYKACELMLSIDAIVNKQKKEPKGQRSWCILSDSAIAIYRLKAKNSKCQLTPLETRWLEFIREACVKKGWKVVHVQSERNLADAPSRGLLPLSPFEVKLSEVRQMLSGTPVVQYCPDDPDTTESESPAIVAAISAEAEDADQYDGDGPQGLPVDHAAIKKHQQDDPILKEIRYPKLAEIIGAVYYTRHLHTAVKRRLSTCDACQRVHAHIKHKRRLGRVRFKGTAPGQVLAVDHMSMTDGKSDSHPNRIFRAIISITCGVTGFTWLRATFSLTIAELIHHLEVLFGDFGAPRILVFDGYAVNTPWLSTNQSQRLKKWASELGIIIVTLPPHGGPYAGWYERKHQFVRHALQVSSLTGAPLDSWPAQLPHIQLALNATPYGKGSDLSPLHLLYSNCGRLPTDPIGDNDEAVKAGVSHLINPAEQSFLQQLHRDNASSFKLKFADYCEHWSKIKEAQQVAYQRRYGARPSKEVVTGDMVLVYSPSGHRMIPNFVGPYKVREILSNSTCRLEISDKGKKSISEVQLLANVVPYRIRDEDEDVMSWIQCCKCKVWHEVSELLFHRFRHEKARFVCAYINKRCGGPQDHTAV</sequence>
<feature type="domain" description="C3H1-type" evidence="10">
    <location>
        <begin position="250"/>
        <end position="278"/>
    </location>
</feature>
<feature type="zinc finger region" description="C3H1-type" evidence="8">
    <location>
        <begin position="250"/>
        <end position="278"/>
    </location>
</feature>
<evidence type="ECO:0000259" key="11">
    <source>
        <dbReference type="PROSITE" id="PS50994"/>
    </source>
</evidence>
<evidence type="ECO:0000256" key="4">
    <source>
        <dbReference type="ARBA" id="ARBA00022723"/>
    </source>
</evidence>
<dbReference type="Gene3D" id="3.30.70.270">
    <property type="match status" value="1"/>
</dbReference>
<dbReference type="InterPro" id="IPR021109">
    <property type="entry name" value="Peptidase_aspartic_dom_sf"/>
</dbReference>
<dbReference type="Gene3D" id="3.30.420.10">
    <property type="entry name" value="Ribonuclease H-like superfamily/Ribonuclease H"/>
    <property type="match status" value="1"/>
</dbReference>
<dbReference type="InterPro" id="IPR000477">
    <property type="entry name" value="RT_dom"/>
</dbReference>
<dbReference type="GO" id="GO:0008270">
    <property type="term" value="F:zinc ion binding"/>
    <property type="evidence" value="ECO:0007669"/>
    <property type="project" value="UniProtKB-KW"/>
</dbReference>
<dbReference type="Gene3D" id="4.10.1000.10">
    <property type="entry name" value="Zinc finger, CCCH-type"/>
    <property type="match status" value="1"/>
</dbReference>
<name>A0A7J6P1T2_PEROL</name>
<feature type="compositionally biased region" description="Polar residues" evidence="9">
    <location>
        <begin position="21"/>
        <end position="33"/>
    </location>
</feature>
<dbReference type="InterPro" id="IPR043502">
    <property type="entry name" value="DNA/RNA_pol_sf"/>
</dbReference>
<dbReference type="PROSITE" id="PS50994">
    <property type="entry name" value="INTEGRASE"/>
    <property type="match status" value="1"/>
</dbReference>
<dbReference type="PANTHER" id="PTHR37984">
    <property type="entry name" value="PROTEIN CBG26694"/>
    <property type="match status" value="1"/>
</dbReference>
<evidence type="ECO:0000313" key="12">
    <source>
        <dbReference type="EMBL" id="KAF4689730.1"/>
    </source>
</evidence>
<dbReference type="PANTHER" id="PTHR37984:SF5">
    <property type="entry name" value="PROTEIN NYNRIN-LIKE"/>
    <property type="match status" value="1"/>
</dbReference>
<keyword evidence="3" id="KW-0540">Nuclease</keyword>
<keyword evidence="6 8" id="KW-0863">Zinc-finger</keyword>
<dbReference type="SUPFAM" id="SSF90229">
    <property type="entry name" value="CCCH zinc finger"/>
    <property type="match status" value="2"/>
</dbReference>
<dbReference type="SMART" id="SM00356">
    <property type="entry name" value="ZnF_C3H1"/>
    <property type="match status" value="2"/>
</dbReference>
<dbReference type="InterPro" id="IPR036397">
    <property type="entry name" value="RNaseH_sf"/>
</dbReference>
<keyword evidence="4 8" id="KW-0479">Metal-binding</keyword>
<evidence type="ECO:0000313" key="13">
    <source>
        <dbReference type="Proteomes" id="UP000541610"/>
    </source>
</evidence>
<keyword evidence="1" id="KW-0808">Transferase</keyword>
<dbReference type="PROSITE" id="PS50103">
    <property type="entry name" value="ZF_C3H1"/>
    <property type="match status" value="2"/>
</dbReference>
<dbReference type="OrthoDB" id="10055784at2759"/>
<dbReference type="GO" id="GO:0003676">
    <property type="term" value="F:nucleic acid binding"/>
    <property type="evidence" value="ECO:0007669"/>
    <property type="project" value="InterPro"/>
</dbReference>
<feature type="domain" description="Integrase catalytic" evidence="11">
    <location>
        <begin position="1220"/>
        <end position="1393"/>
    </location>
</feature>
<keyword evidence="5" id="KW-0255">Endonuclease</keyword>
<feature type="region of interest" description="Disordered" evidence="9">
    <location>
        <begin position="282"/>
        <end position="311"/>
    </location>
</feature>
<reference evidence="12 13" key="1">
    <citation type="submission" date="2020-04" db="EMBL/GenBank/DDBJ databases">
        <title>Perkinsus olseni comparative genomics.</title>
        <authorList>
            <person name="Bogema D.R."/>
        </authorList>
    </citation>
    <scope>NUCLEOTIDE SEQUENCE [LARGE SCALE GENOMIC DNA]</scope>
    <source>
        <strain evidence="12">00978-12</strain>
    </source>
</reference>
<dbReference type="InterPro" id="IPR001584">
    <property type="entry name" value="Integrase_cat-core"/>
</dbReference>
<keyword evidence="2" id="KW-0548">Nucleotidyltransferase</keyword>
<evidence type="ECO:0000256" key="9">
    <source>
        <dbReference type="SAM" id="MobiDB-lite"/>
    </source>
</evidence>
<evidence type="ECO:0000256" key="5">
    <source>
        <dbReference type="ARBA" id="ARBA00022759"/>
    </source>
</evidence>
<dbReference type="InterPro" id="IPR008042">
    <property type="entry name" value="Retrotrans_Pao"/>
</dbReference>
<proteinExistence type="predicted"/>
<dbReference type="InterPro" id="IPR036855">
    <property type="entry name" value="Znf_CCCH_sf"/>
</dbReference>
<evidence type="ECO:0000256" key="7">
    <source>
        <dbReference type="ARBA" id="ARBA00022833"/>
    </source>
</evidence>
<gene>
    <name evidence="12" type="ORF">FOZ60_001247</name>
</gene>
<dbReference type="InterPro" id="IPR012337">
    <property type="entry name" value="RNaseH-like_sf"/>
</dbReference>
<dbReference type="Gene3D" id="3.10.10.10">
    <property type="entry name" value="HIV Type 1 Reverse Transcriptase, subunit A, domain 1"/>
    <property type="match status" value="1"/>
</dbReference>
<dbReference type="GO" id="GO:0016779">
    <property type="term" value="F:nucleotidyltransferase activity"/>
    <property type="evidence" value="ECO:0007669"/>
    <property type="project" value="UniProtKB-KW"/>
</dbReference>
<feature type="domain" description="C3H1-type" evidence="10">
    <location>
        <begin position="314"/>
        <end position="342"/>
    </location>
</feature>
<accession>A0A7J6P1T2</accession>
<comment type="caution">
    <text evidence="12">The sequence shown here is derived from an EMBL/GenBank/DDBJ whole genome shotgun (WGS) entry which is preliminary data.</text>
</comment>